<dbReference type="GO" id="GO:0020037">
    <property type="term" value="F:heme binding"/>
    <property type="evidence" value="ECO:0007669"/>
    <property type="project" value="InterPro"/>
</dbReference>
<evidence type="ECO:0000313" key="5">
    <source>
        <dbReference type="Proteomes" id="UP001055115"/>
    </source>
</evidence>
<dbReference type="GeneID" id="73326139"/>
<dbReference type="AlphaFoldDB" id="A0AA37P606"/>
<dbReference type="RefSeq" id="XP_049127506.1">
    <property type="nucleotide sequence ID" value="XM_049271549.1"/>
</dbReference>
<protein>
    <submittedName>
        <fullName evidence="4">Pisatin demethylase</fullName>
    </submittedName>
</protein>
<evidence type="ECO:0000256" key="1">
    <source>
        <dbReference type="ARBA" id="ARBA00022617"/>
    </source>
</evidence>
<comment type="caution">
    <text evidence="4">The sequence shown here is derived from an EMBL/GenBank/DDBJ whole genome shotgun (WGS) entry which is preliminary data.</text>
</comment>
<evidence type="ECO:0000256" key="3">
    <source>
        <dbReference type="ARBA" id="ARBA00023004"/>
    </source>
</evidence>
<dbReference type="InterPro" id="IPR001128">
    <property type="entry name" value="Cyt_P450"/>
</dbReference>
<dbReference type="EMBL" id="BQXU01000012">
    <property type="protein sequence ID" value="GKT45156.1"/>
    <property type="molecule type" value="Genomic_DNA"/>
</dbReference>
<dbReference type="PANTHER" id="PTHR24305">
    <property type="entry name" value="CYTOCHROME P450"/>
    <property type="match status" value="1"/>
</dbReference>
<evidence type="ECO:0000313" key="4">
    <source>
        <dbReference type="EMBL" id="GKT45156.1"/>
    </source>
</evidence>
<dbReference type="Proteomes" id="UP001055115">
    <property type="component" value="Unassembled WGS sequence"/>
</dbReference>
<gene>
    <name evidence="4" type="ORF">ColSpa_05337</name>
</gene>
<proteinExistence type="predicted"/>
<sequence length="129" mass="14653">MPNLQAVIKEALRVHPAVGLLTERVVPEGGASIAGRFFPGGSVVGINAWVQHRNQTLFEDDADYFRPDRWLINDDNKISVMNRNWIPVKIHPFWKYRSSSLEFFATLTSGFAALLEHQADREKLVPFGF</sequence>
<dbReference type="Pfam" id="PF00067">
    <property type="entry name" value="p450"/>
    <property type="match status" value="1"/>
</dbReference>
<reference evidence="4 5" key="1">
    <citation type="submission" date="2022-03" db="EMBL/GenBank/DDBJ databases">
        <title>Genome data of Colletotrichum spp.</title>
        <authorList>
            <person name="Utami Y.D."/>
            <person name="Hiruma K."/>
        </authorList>
    </citation>
    <scope>NUCLEOTIDE SEQUENCE [LARGE SCALE GENOMIC DNA]</scope>
    <source>
        <strain evidence="4 5">MAFF 239500</strain>
    </source>
</reference>
<dbReference type="GO" id="GO:0004497">
    <property type="term" value="F:monooxygenase activity"/>
    <property type="evidence" value="ECO:0007669"/>
    <property type="project" value="InterPro"/>
</dbReference>
<name>A0AA37P606_9PEZI</name>
<dbReference type="GO" id="GO:0005506">
    <property type="term" value="F:iron ion binding"/>
    <property type="evidence" value="ECO:0007669"/>
    <property type="project" value="InterPro"/>
</dbReference>
<dbReference type="SUPFAM" id="SSF48264">
    <property type="entry name" value="Cytochrome P450"/>
    <property type="match status" value="1"/>
</dbReference>
<keyword evidence="3" id="KW-0408">Iron</keyword>
<dbReference type="PANTHER" id="PTHR24305:SF190">
    <property type="entry name" value="P450, PUTATIVE (EUROFUNG)-RELATED"/>
    <property type="match status" value="1"/>
</dbReference>
<dbReference type="InterPro" id="IPR050121">
    <property type="entry name" value="Cytochrome_P450_monoxygenase"/>
</dbReference>
<organism evidence="4 5">
    <name type="scientific">Colletotrichum spaethianum</name>
    <dbReference type="NCBI Taxonomy" id="700344"/>
    <lineage>
        <taxon>Eukaryota</taxon>
        <taxon>Fungi</taxon>
        <taxon>Dikarya</taxon>
        <taxon>Ascomycota</taxon>
        <taxon>Pezizomycotina</taxon>
        <taxon>Sordariomycetes</taxon>
        <taxon>Hypocreomycetidae</taxon>
        <taxon>Glomerellales</taxon>
        <taxon>Glomerellaceae</taxon>
        <taxon>Colletotrichum</taxon>
        <taxon>Colletotrichum spaethianum species complex</taxon>
    </lineage>
</organism>
<dbReference type="Gene3D" id="1.10.630.10">
    <property type="entry name" value="Cytochrome P450"/>
    <property type="match status" value="1"/>
</dbReference>
<evidence type="ECO:0000256" key="2">
    <source>
        <dbReference type="ARBA" id="ARBA00022723"/>
    </source>
</evidence>
<keyword evidence="2" id="KW-0479">Metal-binding</keyword>
<keyword evidence="5" id="KW-1185">Reference proteome</keyword>
<dbReference type="GO" id="GO:0016705">
    <property type="term" value="F:oxidoreductase activity, acting on paired donors, with incorporation or reduction of molecular oxygen"/>
    <property type="evidence" value="ECO:0007669"/>
    <property type="project" value="InterPro"/>
</dbReference>
<accession>A0AA37P606</accession>
<dbReference type="InterPro" id="IPR036396">
    <property type="entry name" value="Cyt_P450_sf"/>
</dbReference>
<keyword evidence="1" id="KW-0349">Heme</keyword>